<evidence type="ECO:0000256" key="7">
    <source>
        <dbReference type="ARBA" id="ARBA00023136"/>
    </source>
</evidence>
<evidence type="ECO:0000256" key="3">
    <source>
        <dbReference type="ARBA" id="ARBA00022692"/>
    </source>
</evidence>
<feature type="transmembrane region" description="Helical" evidence="8">
    <location>
        <begin position="135"/>
        <end position="156"/>
    </location>
</feature>
<feature type="transmembrane region" description="Helical" evidence="8">
    <location>
        <begin position="163"/>
        <end position="184"/>
    </location>
</feature>
<name>A0A0F8YD08_9ZZZZ</name>
<evidence type="ECO:0000256" key="4">
    <source>
        <dbReference type="ARBA" id="ARBA00022960"/>
    </source>
</evidence>
<gene>
    <name evidence="9" type="ORF">LCGC14_2912450</name>
</gene>
<evidence type="ECO:0000313" key="9">
    <source>
        <dbReference type="EMBL" id="KKK71585.1"/>
    </source>
</evidence>
<proteinExistence type="predicted"/>
<reference evidence="9" key="1">
    <citation type="journal article" date="2015" name="Nature">
        <title>Complex archaea that bridge the gap between prokaryotes and eukaryotes.</title>
        <authorList>
            <person name="Spang A."/>
            <person name="Saw J.H."/>
            <person name="Jorgensen S.L."/>
            <person name="Zaremba-Niedzwiedzka K."/>
            <person name="Martijn J."/>
            <person name="Lind A.E."/>
            <person name="van Eijk R."/>
            <person name="Schleper C."/>
            <person name="Guy L."/>
            <person name="Ettema T.J."/>
        </authorList>
    </citation>
    <scope>NUCLEOTIDE SEQUENCE</scope>
</reference>
<dbReference type="GO" id="GO:0009252">
    <property type="term" value="P:peptidoglycan biosynthetic process"/>
    <property type="evidence" value="ECO:0007669"/>
    <property type="project" value="UniProtKB-KW"/>
</dbReference>
<organism evidence="9">
    <name type="scientific">marine sediment metagenome</name>
    <dbReference type="NCBI Taxonomy" id="412755"/>
    <lineage>
        <taxon>unclassified sequences</taxon>
        <taxon>metagenomes</taxon>
        <taxon>ecological metagenomes</taxon>
    </lineage>
</organism>
<protein>
    <recommendedName>
        <fullName evidence="10">Polysaccharide biosynthesis protein C-terminal domain-containing protein</fullName>
    </recommendedName>
</protein>
<dbReference type="GO" id="GO:0005886">
    <property type="term" value="C:plasma membrane"/>
    <property type="evidence" value="ECO:0007669"/>
    <property type="project" value="UniProtKB-SubCell"/>
</dbReference>
<accession>A0A0F8YD08</accession>
<dbReference type="PANTHER" id="PTHR47019:SF1">
    <property type="entry name" value="LIPID II FLIPPASE MURJ"/>
    <property type="match status" value="1"/>
</dbReference>
<feature type="transmembrane region" description="Helical" evidence="8">
    <location>
        <begin position="93"/>
        <end position="123"/>
    </location>
</feature>
<keyword evidence="7 8" id="KW-0472">Membrane</keyword>
<dbReference type="InterPro" id="IPR004268">
    <property type="entry name" value="MurJ"/>
</dbReference>
<evidence type="ECO:0000256" key="1">
    <source>
        <dbReference type="ARBA" id="ARBA00004651"/>
    </source>
</evidence>
<feature type="non-terminal residue" evidence="9">
    <location>
        <position position="204"/>
    </location>
</feature>
<dbReference type="EMBL" id="LAZR01057666">
    <property type="protein sequence ID" value="KKK71585.1"/>
    <property type="molecule type" value="Genomic_DNA"/>
</dbReference>
<comment type="caution">
    <text evidence="9">The sequence shown here is derived from an EMBL/GenBank/DDBJ whole genome shotgun (WGS) entry which is preliminary data.</text>
</comment>
<evidence type="ECO:0000256" key="2">
    <source>
        <dbReference type="ARBA" id="ARBA00022475"/>
    </source>
</evidence>
<dbReference type="GO" id="GO:0034204">
    <property type="term" value="P:lipid translocation"/>
    <property type="evidence" value="ECO:0007669"/>
    <property type="project" value="TreeGrafter"/>
</dbReference>
<dbReference type="AlphaFoldDB" id="A0A0F8YD08"/>
<dbReference type="GO" id="GO:0008360">
    <property type="term" value="P:regulation of cell shape"/>
    <property type="evidence" value="ECO:0007669"/>
    <property type="project" value="UniProtKB-KW"/>
</dbReference>
<keyword evidence="3 8" id="KW-0812">Transmembrane</keyword>
<keyword evidence="6 8" id="KW-1133">Transmembrane helix</keyword>
<dbReference type="Pfam" id="PF03023">
    <property type="entry name" value="MurJ"/>
    <property type="match status" value="1"/>
</dbReference>
<evidence type="ECO:0000256" key="8">
    <source>
        <dbReference type="SAM" id="Phobius"/>
    </source>
</evidence>
<dbReference type="GO" id="GO:0015648">
    <property type="term" value="F:lipid-linked peptidoglycan transporter activity"/>
    <property type="evidence" value="ECO:0007669"/>
    <property type="project" value="TreeGrafter"/>
</dbReference>
<evidence type="ECO:0000256" key="6">
    <source>
        <dbReference type="ARBA" id="ARBA00022989"/>
    </source>
</evidence>
<keyword evidence="2" id="KW-1003">Cell membrane</keyword>
<evidence type="ECO:0000256" key="5">
    <source>
        <dbReference type="ARBA" id="ARBA00022984"/>
    </source>
</evidence>
<dbReference type="PANTHER" id="PTHR47019">
    <property type="entry name" value="LIPID II FLIPPASE MURJ"/>
    <property type="match status" value="1"/>
</dbReference>
<sequence length="204" mass="21867">MNTPDAQHKEREHFFGAARVVTALTVLSRILGMLRDIAMLSLGGPKLADAFWTAFRIPNLFRRLFGEGALSAAFVPVFTEVGERDGWDRARTVLANVGGALSVLLAGLVILLEVGLLVGGWLWPGDWSRTHMYQYAGIMAPYMLTVCLLALGSAALHCKGRFAAPAAMPIAMNVGLIATAWWIAPALASADAGQFFVLSVGLLL</sequence>
<evidence type="ECO:0008006" key="10">
    <source>
        <dbReference type="Google" id="ProtNLM"/>
    </source>
</evidence>
<dbReference type="InterPro" id="IPR051050">
    <property type="entry name" value="Lipid_II_flippase_MurJ/MviN"/>
</dbReference>
<feature type="transmembrane region" description="Helical" evidence="8">
    <location>
        <begin position="14"/>
        <end position="32"/>
    </location>
</feature>
<keyword evidence="4" id="KW-0133">Cell shape</keyword>
<keyword evidence="5" id="KW-0573">Peptidoglycan synthesis</keyword>
<dbReference type="PRINTS" id="PR01806">
    <property type="entry name" value="VIRFACTRMVIN"/>
</dbReference>
<comment type="subcellular location">
    <subcellularLocation>
        <location evidence="1">Cell membrane</location>
        <topology evidence="1">Multi-pass membrane protein</topology>
    </subcellularLocation>
</comment>